<feature type="transmembrane region" description="Helical" evidence="6">
    <location>
        <begin position="121"/>
        <end position="144"/>
    </location>
</feature>
<evidence type="ECO:0000256" key="2">
    <source>
        <dbReference type="ARBA" id="ARBA00022475"/>
    </source>
</evidence>
<dbReference type="Pfam" id="PF01943">
    <property type="entry name" value="Polysacc_synt"/>
    <property type="match status" value="1"/>
</dbReference>
<dbReference type="RefSeq" id="WP_163682133.1">
    <property type="nucleotide sequence ID" value="NZ_JAAIYP010000043.1"/>
</dbReference>
<feature type="transmembrane region" description="Helical" evidence="6">
    <location>
        <begin position="338"/>
        <end position="360"/>
    </location>
</feature>
<evidence type="ECO:0000256" key="4">
    <source>
        <dbReference type="ARBA" id="ARBA00022989"/>
    </source>
</evidence>
<comment type="caution">
    <text evidence="7">The sequence shown here is derived from an EMBL/GenBank/DDBJ whole genome shotgun (WGS) entry which is preliminary data.</text>
</comment>
<feature type="transmembrane region" description="Helical" evidence="6">
    <location>
        <begin position="309"/>
        <end position="332"/>
    </location>
</feature>
<evidence type="ECO:0000313" key="7">
    <source>
        <dbReference type="EMBL" id="NFV81765.1"/>
    </source>
</evidence>
<dbReference type="PANTHER" id="PTHR30250">
    <property type="entry name" value="PST FAMILY PREDICTED COLANIC ACID TRANSPORTER"/>
    <property type="match status" value="1"/>
</dbReference>
<keyword evidence="2" id="KW-1003">Cell membrane</keyword>
<proteinExistence type="predicted"/>
<feature type="transmembrane region" description="Helical" evidence="6">
    <location>
        <begin position="33"/>
        <end position="55"/>
    </location>
</feature>
<dbReference type="AlphaFoldDB" id="A0A7C9QVS5"/>
<keyword evidence="3 6" id="KW-0812">Transmembrane</keyword>
<accession>A0A7C9QVS5</accession>
<feature type="transmembrane region" description="Helical" evidence="6">
    <location>
        <begin position="7"/>
        <end position="27"/>
    </location>
</feature>
<dbReference type="InterPro" id="IPR050833">
    <property type="entry name" value="Poly_Biosynth_Transport"/>
</dbReference>
<feature type="transmembrane region" description="Helical" evidence="6">
    <location>
        <begin position="372"/>
        <end position="394"/>
    </location>
</feature>
<keyword evidence="5 6" id="KW-0472">Membrane</keyword>
<feature type="transmembrane region" description="Helical" evidence="6">
    <location>
        <begin position="156"/>
        <end position="173"/>
    </location>
</feature>
<evidence type="ECO:0000256" key="6">
    <source>
        <dbReference type="SAM" id="Phobius"/>
    </source>
</evidence>
<dbReference type="Proteomes" id="UP000480684">
    <property type="component" value="Unassembled WGS sequence"/>
</dbReference>
<organism evidence="7 8">
    <name type="scientific">Magnetospirillum aberrantis SpK</name>
    <dbReference type="NCBI Taxonomy" id="908842"/>
    <lineage>
        <taxon>Bacteria</taxon>
        <taxon>Pseudomonadati</taxon>
        <taxon>Pseudomonadota</taxon>
        <taxon>Alphaproteobacteria</taxon>
        <taxon>Rhodospirillales</taxon>
        <taxon>Rhodospirillaceae</taxon>
        <taxon>Magnetospirillum</taxon>
    </lineage>
</organism>
<keyword evidence="8" id="KW-1185">Reference proteome</keyword>
<gene>
    <name evidence="7" type="ORF">G4223_16765</name>
</gene>
<feature type="transmembrane region" description="Helical" evidence="6">
    <location>
        <begin position="82"/>
        <end position="109"/>
    </location>
</feature>
<name>A0A7C9QVS5_9PROT</name>
<keyword evidence="4 6" id="KW-1133">Transmembrane helix</keyword>
<feature type="transmembrane region" description="Helical" evidence="6">
    <location>
        <begin position="400"/>
        <end position="420"/>
    </location>
</feature>
<dbReference type="EMBL" id="JAAIYP010000043">
    <property type="protein sequence ID" value="NFV81765.1"/>
    <property type="molecule type" value="Genomic_DNA"/>
</dbReference>
<comment type="subcellular location">
    <subcellularLocation>
        <location evidence="1">Cell membrane</location>
        <topology evidence="1">Multi-pass membrane protein</topology>
    </subcellularLocation>
</comment>
<dbReference type="InterPro" id="IPR002797">
    <property type="entry name" value="Polysacc_synth"/>
</dbReference>
<evidence type="ECO:0000256" key="5">
    <source>
        <dbReference type="ARBA" id="ARBA00023136"/>
    </source>
</evidence>
<dbReference type="PANTHER" id="PTHR30250:SF31">
    <property type="entry name" value="INNER MEMBRANE PROTEIN YGHQ"/>
    <property type="match status" value="1"/>
</dbReference>
<sequence>MRRLLSNLGLLIGGKSVSGLLGLGYLALTVRTLGIETFGVLVIIHTMVEIARNVVKFQSWQPILRYGTPALHAGRLDDLRRLVLFSGWLDISSAIVGALGTAAALWFFGSAMGLPAESVPAAMLYAGSLLFMITSTPIGLLRLFDRFKLAVLEDNVEALVRLLGGAVFFVVGGDLNAFLALWALSTVAGAMTSIVLAWREARLHGLSLRSSGTDKRSLTDGFDGIWRFVLSTNANSSLALLTNQLATLTVGVLIGAPQAALFRIARQVAEAAAKPVKLMTTAIYPEFARFATLNRLDALWGFLGRTLRLSGIGAGLCALVLYVAGPWILTLIGGAEVVAAFNAMLLLGLAALIGVGTFALEPALISIGEASTALRIRVAATVLYLPSLVVLVPLAGIEGAGVAAVIAATAIALMQSLSVLSRLRARMVPCASVD</sequence>
<dbReference type="GO" id="GO:0005886">
    <property type="term" value="C:plasma membrane"/>
    <property type="evidence" value="ECO:0007669"/>
    <property type="project" value="UniProtKB-SubCell"/>
</dbReference>
<evidence type="ECO:0000256" key="3">
    <source>
        <dbReference type="ARBA" id="ARBA00022692"/>
    </source>
</evidence>
<evidence type="ECO:0000256" key="1">
    <source>
        <dbReference type="ARBA" id="ARBA00004651"/>
    </source>
</evidence>
<protein>
    <submittedName>
        <fullName evidence="7">Lipopolysaccharide biosynthesis protein</fullName>
    </submittedName>
</protein>
<evidence type="ECO:0000313" key="8">
    <source>
        <dbReference type="Proteomes" id="UP000480684"/>
    </source>
</evidence>
<reference evidence="7 8" key="1">
    <citation type="submission" date="2020-02" db="EMBL/GenBank/DDBJ databases">
        <authorList>
            <person name="Dziuba M."/>
            <person name="Kuznetsov B."/>
            <person name="Mardanov A."/>
            <person name="Ravin N."/>
            <person name="Grouzdev D."/>
        </authorList>
    </citation>
    <scope>NUCLEOTIDE SEQUENCE [LARGE SCALE GENOMIC DNA]</scope>
    <source>
        <strain evidence="7 8">SpK</strain>
    </source>
</reference>